<keyword evidence="1" id="KW-0010">Activator</keyword>
<dbReference type="PROSITE" id="PS50042">
    <property type="entry name" value="CNMP_BINDING_3"/>
    <property type="match status" value="1"/>
</dbReference>
<protein>
    <submittedName>
        <fullName evidence="3">Crp/Fnr family transcriptional regulator</fullName>
    </submittedName>
</protein>
<feature type="domain" description="Cyclic nucleotide-binding" evidence="2">
    <location>
        <begin position="34"/>
        <end position="119"/>
    </location>
</feature>
<sequence length="195" mass="22981">MENERIYEQIRLMIATLAISEEEWQAFFRGTTLRRVKTGTDLVRAGDLVQSAFFCIEGLFRLYYTLPDGREYNKSFVGEREFFTSYGALITQRPSFFSIQALEDALVLEIPYPFLQELMNAHHKWERFVRQGVEALYLKKEERERQLLYASARQRYDHFIRQYPSLAGRLPQYQIAAYLGISPVSLSRLLRSQKS</sequence>
<dbReference type="SMART" id="SM00100">
    <property type="entry name" value="cNMP"/>
    <property type="match status" value="1"/>
</dbReference>
<evidence type="ECO:0000256" key="1">
    <source>
        <dbReference type="ARBA" id="ARBA00023159"/>
    </source>
</evidence>
<dbReference type="InterPro" id="IPR000595">
    <property type="entry name" value="cNMP-bd_dom"/>
</dbReference>
<gene>
    <name evidence="3" type="ORF">B5M42_08705</name>
</gene>
<dbReference type="InterPro" id="IPR014710">
    <property type="entry name" value="RmlC-like_jellyroll"/>
</dbReference>
<evidence type="ECO:0000259" key="2">
    <source>
        <dbReference type="PROSITE" id="PS50042"/>
    </source>
</evidence>
<dbReference type="AlphaFoldDB" id="A0A4Y8Q6T0"/>
<reference evidence="3 4" key="1">
    <citation type="submission" date="2017-03" db="EMBL/GenBank/DDBJ databases">
        <title>Isolation of Levoglucosan Utilizing Bacteria.</title>
        <authorList>
            <person name="Arya A.S."/>
        </authorList>
    </citation>
    <scope>NUCLEOTIDE SEQUENCE [LARGE SCALE GENOMIC DNA]</scope>
    <source>
        <strain evidence="3 4">MEC069</strain>
    </source>
</reference>
<comment type="caution">
    <text evidence="3">The sequence shown here is derived from an EMBL/GenBank/DDBJ whole genome shotgun (WGS) entry which is preliminary data.</text>
</comment>
<dbReference type="Proteomes" id="UP000298246">
    <property type="component" value="Unassembled WGS sequence"/>
</dbReference>
<dbReference type="EMBL" id="MYFO01000008">
    <property type="protein sequence ID" value="TFE88978.1"/>
    <property type="molecule type" value="Genomic_DNA"/>
</dbReference>
<dbReference type="SUPFAM" id="SSF51206">
    <property type="entry name" value="cAMP-binding domain-like"/>
    <property type="match status" value="1"/>
</dbReference>
<organism evidence="3 4">
    <name type="scientific">Paenibacillus athensensis</name>
    <dbReference type="NCBI Taxonomy" id="1967502"/>
    <lineage>
        <taxon>Bacteria</taxon>
        <taxon>Bacillati</taxon>
        <taxon>Bacillota</taxon>
        <taxon>Bacilli</taxon>
        <taxon>Bacillales</taxon>
        <taxon>Paenibacillaceae</taxon>
        <taxon>Paenibacillus</taxon>
    </lineage>
</organism>
<evidence type="ECO:0000313" key="3">
    <source>
        <dbReference type="EMBL" id="TFE88978.1"/>
    </source>
</evidence>
<dbReference type="RefSeq" id="WP_230633003.1">
    <property type="nucleotide sequence ID" value="NZ_MYFO02000011.1"/>
</dbReference>
<proteinExistence type="predicted"/>
<dbReference type="InterPro" id="IPR018490">
    <property type="entry name" value="cNMP-bd_dom_sf"/>
</dbReference>
<accession>A0A4Y8Q6T0</accession>
<keyword evidence="4" id="KW-1185">Reference proteome</keyword>
<name>A0A4Y8Q6T0_9BACL</name>
<evidence type="ECO:0000313" key="4">
    <source>
        <dbReference type="Proteomes" id="UP000298246"/>
    </source>
</evidence>
<dbReference type="Gene3D" id="2.60.120.10">
    <property type="entry name" value="Jelly Rolls"/>
    <property type="match status" value="1"/>
</dbReference>
<dbReference type="CDD" id="cd00038">
    <property type="entry name" value="CAP_ED"/>
    <property type="match status" value="1"/>
</dbReference>
<dbReference type="Pfam" id="PF00027">
    <property type="entry name" value="cNMP_binding"/>
    <property type="match status" value="1"/>
</dbReference>